<dbReference type="Gene3D" id="3.50.50.60">
    <property type="entry name" value="FAD/NAD(P)-binding domain"/>
    <property type="match status" value="1"/>
</dbReference>
<accession>A0A7G9YYS6</accession>
<reference evidence="2" key="1">
    <citation type="submission" date="2020-06" db="EMBL/GenBank/DDBJ databases">
        <title>Unique genomic features of the anaerobic methanotrophic archaea.</title>
        <authorList>
            <person name="Chadwick G.L."/>
            <person name="Skennerton C.T."/>
            <person name="Laso-Perez R."/>
            <person name="Leu A.O."/>
            <person name="Speth D.R."/>
            <person name="Yu H."/>
            <person name="Morgan-Lang C."/>
            <person name="Hatzenpichler R."/>
            <person name="Goudeau D."/>
            <person name="Malmstrom R."/>
            <person name="Brazelton W.J."/>
            <person name="Woyke T."/>
            <person name="Hallam S.J."/>
            <person name="Tyson G.W."/>
            <person name="Wegener G."/>
            <person name="Boetius A."/>
            <person name="Orphan V."/>
        </authorList>
    </citation>
    <scope>NUCLEOTIDE SEQUENCE</scope>
</reference>
<dbReference type="SUPFAM" id="SSF51905">
    <property type="entry name" value="FAD/NAD(P)-binding domain"/>
    <property type="match status" value="1"/>
</dbReference>
<dbReference type="InterPro" id="IPR036188">
    <property type="entry name" value="FAD/NAD-bd_sf"/>
</dbReference>
<name>A0A7G9YYS6_9EURY</name>
<proteinExistence type="predicted"/>
<dbReference type="PANTHER" id="PTHR42685:SF18">
    <property type="entry name" value="DIGERANYLGERANYLGLYCEROPHOSPHOLIPID REDUCTASE"/>
    <property type="match status" value="1"/>
</dbReference>
<dbReference type="EMBL" id="MT631533">
    <property type="protein sequence ID" value="QNO53160.1"/>
    <property type="molecule type" value="Genomic_DNA"/>
</dbReference>
<sequence length="433" mass="47538">MRDLWGLMREYDIVVVGGGPAGCMAAKYAAKAGASTLIIEENSAIGEPVQCAGLISKRAIEESELKNIGSFVNCELKGAIVHSQSHELRIESPSPDKSAFAIRRDIFDKELAKAAMDEGADLILNSKVKHVKRGRERDGAKLTILAAATTTNVGVNLEENEIKANVVIGADGWRSGIARMAGVGDGLTVTKNFLNCVQIEGQYEIHEPVADIFVGKTIAPGFFAWVIPIGETTARIGLCIDKRFSPHPNPLPFLKRILSEHPVIAKKYKFGAQSQFTAGAIPIPTERQKTVKTEEGTGILLVGDAAAQVKPITGGGVYYGMKCGKIAGEAAARACLERNMELLNGYEKRWQEEIGAEMAFGLKIHRLRCVFSDKDFDRMCQALSKYDMIQRITNRGDMDYPSFVFRELLKNPGIIMLMAKNIIKYLYAERKIR</sequence>
<dbReference type="PANTHER" id="PTHR42685">
    <property type="entry name" value="GERANYLGERANYL DIPHOSPHATE REDUCTASE"/>
    <property type="match status" value="1"/>
</dbReference>
<dbReference type="GO" id="GO:0071949">
    <property type="term" value="F:FAD binding"/>
    <property type="evidence" value="ECO:0007669"/>
    <property type="project" value="InterPro"/>
</dbReference>
<feature type="domain" description="FAD-binding" evidence="1">
    <location>
        <begin position="10"/>
        <end position="322"/>
    </location>
</feature>
<dbReference type="PRINTS" id="PR00420">
    <property type="entry name" value="RNGMNOXGNASE"/>
</dbReference>
<dbReference type="AlphaFoldDB" id="A0A7G9YYS6"/>
<evidence type="ECO:0000259" key="1">
    <source>
        <dbReference type="Pfam" id="PF01494"/>
    </source>
</evidence>
<keyword evidence="2" id="KW-0560">Oxidoreductase</keyword>
<dbReference type="GO" id="GO:0016628">
    <property type="term" value="F:oxidoreductase activity, acting on the CH-CH group of donors, NAD or NADP as acceptor"/>
    <property type="evidence" value="ECO:0007669"/>
    <property type="project" value="InterPro"/>
</dbReference>
<dbReference type="InterPro" id="IPR050407">
    <property type="entry name" value="Geranylgeranyl_reductase"/>
</dbReference>
<dbReference type="Pfam" id="PF01494">
    <property type="entry name" value="FAD_binding_3"/>
    <property type="match status" value="1"/>
</dbReference>
<dbReference type="Gene3D" id="3.30.9.10">
    <property type="entry name" value="D-Amino Acid Oxidase, subunit A, domain 2"/>
    <property type="match status" value="1"/>
</dbReference>
<organism evidence="2">
    <name type="scientific">Candidatus Methanophagaceae archaeon ANME-1 ERB6</name>
    <dbReference type="NCBI Taxonomy" id="2759912"/>
    <lineage>
        <taxon>Archaea</taxon>
        <taxon>Methanobacteriati</taxon>
        <taxon>Methanobacteriota</taxon>
        <taxon>Stenosarchaea group</taxon>
        <taxon>Methanomicrobia</taxon>
        <taxon>Candidatus Methanophagales</taxon>
        <taxon>Candidatus Methanophagaceae</taxon>
    </lineage>
</organism>
<protein>
    <submittedName>
        <fullName evidence="2">Digeranylgeranylglycerophospholipid reductase</fullName>
        <ecNumber evidence="2">1.3.7.11</ecNumber>
    </submittedName>
</protein>
<dbReference type="InterPro" id="IPR002938">
    <property type="entry name" value="FAD-bd"/>
</dbReference>
<evidence type="ECO:0000313" key="2">
    <source>
        <dbReference type="EMBL" id="QNO53160.1"/>
    </source>
</evidence>
<dbReference type="InterPro" id="IPR011777">
    <property type="entry name" value="Geranylgeranyl_Rdtase_fam"/>
</dbReference>
<dbReference type="EC" id="1.3.7.11" evidence="2"/>
<dbReference type="NCBIfam" id="TIGR02032">
    <property type="entry name" value="GG-red-SF"/>
    <property type="match status" value="1"/>
</dbReference>
<gene>
    <name evidence="2" type="ORF">NDOAJMFA_00010</name>
</gene>